<dbReference type="InterPro" id="IPR038718">
    <property type="entry name" value="SNF2-like_sf"/>
</dbReference>
<protein>
    <submittedName>
        <fullName evidence="6">SNF2-related protein</fullName>
    </submittedName>
</protein>
<dbReference type="SUPFAM" id="SSF52540">
    <property type="entry name" value="P-loop containing nucleoside triphosphate hydrolases"/>
    <property type="match status" value="2"/>
</dbReference>
<feature type="coiled-coil region" evidence="2">
    <location>
        <begin position="664"/>
        <end position="698"/>
    </location>
</feature>
<dbReference type="InterPro" id="IPR001650">
    <property type="entry name" value="Helicase_C-like"/>
</dbReference>
<dbReference type="InterPro" id="IPR049730">
    <property type="entry name" value="SNF2/RAD54-like_C"/>
</dbReference>
<keyword evidence="2" id="KW-0175">Coiled coil</keyword>
<dbReference type="EMBL" id="CP001859">
    <property type="protein sequence ID" value="ADB47621.1"/>
    <property type="molecule type" value="Genomic_DNA"/>
</dbReference>
<dbReference type="KEGG" id="afn:Acfer_1260"/>
<evidence type="ECO:0000256" key="2">
    <source>
        <dbReference type="SAM" id="Coils"/>
    </source>
</evidence>
<evidence type="ECO:0000256" key="3">
    <source>
        <dbReference type="SAM" id="MobiDB-lite"/>
    </source>
</evidence>
<dbReference type="PANTHER" id="PTHR45629:SF7">
    <property type="entry name" value="DNA EXCISION REPAIR PROTEIN ERCC-6-RELATED"/>
    <property type="match status" value="1"/>
</dbReference>
<dbReference type="InterPro" id="IPR014001">
    <property type="entry name" value="Helicase_ATP-bd"/>
</dbReference>
<dbReference type="AlphaFoldDB" id="D2RKL9"/>
<dbReference type="SMART" id="SM00487">
    <property type="entry name" value="DEXDc"/>
    <property type="match status" value="1"/>
</dbReference>
<evidence type="ECO:0000313" key="6">
    <source>
        <dbReference type="EMBL" id="ADB47621.1"/>
    </source>
</evidence>
<feature type="region of interest" description="Disordered" evidence="3">
    <location>
        <begin position="390"/>
        <end position="409"/>
    </location>
</feature>
<dbReference type="InterPro" id="IPR027417">
    <property type="entry name" value="P-loop_NTPase"/>
</dbReference>
<accession>D2RKL9</accession>
<feature type="domain" description="Helicase ATP-binding" evidence="4">
    <location>
        <begin position="465"/>
        <end position="662"/>
    </location>
</feature>
<keyword evidence="7" id="KW-1185">Reference proteome</keyword>
<dbReference type="PANTHER" id="PTHR45629">
    <property type="entry name" value="SNF2/RAD54 FAMILY MEMBER"/>
    <property type="match status" value="1"/>
</dbReference>
<dbReference type="Proteomes" id="UP000001902">
    <property type="component" value="Chromosome"/>
</dbReference>
<dbReference type="Pfam" id="PF00176">
    <property type="entry name" value="SNF2-rel_dom"/>
    <property type="match status" value="1"/>
</dbReference>
<dbReference type="InterPro" id="IPR000330">
    <property type="entry name" value="SNF2_N"/>
</dbReference>
<dbReference type="Gene3D" id="3.40.50.10810">
    <property type="entry name" value="Tandem AAA-ATPase domain"/>
    <property type="match status" value="1"/>
</dbReference>
<dbReference type="PROSITE" id="PS51194">
    <property type="entry name" value="HELICASE_CTER"/>
    <property type="match status" value="1"/>
</dbReference>
<keyword evidence="1" id="KW-0378">Hydrolase</keyword>
<dbReference type="GO" id="GO:0016787">
    <property type="term" value="F:hydrolase activity"/>
    <property type="evidence" value="ECO:0007669"/>
    <property type="project" value="UniProtKB-KW"/>
</dbReference>
<evidence type="ECO:0000259" key="4">
    <source>
        <dbReference type="PROSITE" id="PS51192"/>
    </source>
</evidence>
<feature type="domain" description="Helicase C-terminal" evidence="5">
    <location>
        <begin position="794"/>
        <end position="943"/>
    </location>
</feature>
<reference evidence="6 7" key="1">
    <citation type="journal article" date="2010" name="Stand. Genomic Sci.">
        <title>Complete genome sequence of Acidaminococcus fermentans type strain (VR4).</title>
        <authorList>
            <person name="Chang Y.J."/>
            <person name="Pukall R."/>
            <person name="Saunders E."/>
            <person name="Lapidus A."/>
            <person name="Copeland A."/>
            <person name="Nolan M."/>
            <person name="Glavina Del Rio T."/>
            <person name="Lucas S."/>
            <person name="Chen F."/>
            <person name="Tice H."/>
            <person name="Cheng J.F."/>
            <person name="Han C."/>
            <person name="Detter J.C."/>
            <person name="Bruce D."/>
            <person name="Goodwin L."/>
            <person name="Pitluck S."/>
            <person name="Mikhailova N."/>
            <person name="Liolios K."/>
            <person name="Pati A."/>
            <person name="Ivanova N."/>
            <person name="Mavromatis K."/>
            <person name="Chen A."/>
            <person name="Palaniappan K."/>
            <person name="Land M."/>
            <person name="Hauser L."/>
            <person name="Jeffries C.D."/>
            <person name="Brettin T."/>
            <person name="Rohde M."/>
            <person name="Goker M."/>
            <person name="Bristow J."/>
            <person name="Eisen J.A."/>
            <person name="Markowitz V."/>
            <person name="Hugenholtz P."/>
            <person name="Kyrpides N.C."/>
            <person name="Klenk H.P."/>
        </authorList>
    </citation>
    <scope>NUCLEOTIDE SEQUENCE [LARGE SCALE GENOMIC DNA]</scope>
    <source>
        <strain evidence="7">ATCC 25085 / DSM 20731 / CCUG 9996 / CIP 106432 / VR4</strain>
    </source>
</reference>
<evidence type="ECO:0000313" key="7">
    <source>
        <dbReference type="Proteomes" id="UP000001902"/>
    </source>
</evidence>
<dbReference type="Gene3D" id="3.40.50.300">
    <property type="entry name" value="P-loop containing nucleotide triphosphate hydrolases"/>
    <property type="match status" value="1"/>
</dbReference>
<name>D2RKL9_ACIFV</name>
<dbReference type="CDD" id="cd18793">
    <property type="entry name" value="SF2_C_SNF"/>
    <property type="match status" value="1"/>
</dbReference>
<organism evidence="6 7">
    <name type="scientific">Acidaminococcus fermentans (strain ATCC 25085 / DSM 20731 / CCUG 9996 / CIP 106432 / VR4)</name>
    <dbReference type="NCBI Taxonomy" id="591001"/>
    <lineage>
        <taxon>Bacteria</taxon>
        <taxon>Bacillati</taxon>
        <taxon>Bacillota</taxon>
        <taxon>Negativicutes</taxon>
        <taxon>Acidaminococcales</taxon>
        <taxon>Acidaminococcaceae</taxon>
        <taxon>Acidaminococcus</taxon>
    </lineage>
</organism>
<dbReference type="PROSITE" id="PS51192">
    <property type="entry name" value="HELICASE_ATP_BIND_1"/>
    <property type="match status" value="1"/>
</dbReference>
<dbReference type="HOGENOM" id="CLU_000315_21_6_9"/>
<dbReference type="OrthoDB" id="9814088at2"/>
<evidence type="ECO:0000259" key="5">
    <source>
        <dbReference type="PROSITE" id="PS51194"/>
    </source>
</evidence>
<gene>
    <name evidence="6" type="ordered locus">Acfer_1260</name>
</gene>
<dbReference type="STRING" id="591001.Acfer_1260"/>
<evidence type="ECO:0000256" key="1">
    <source>
        <dbReference type="ARBA" id="ARBA00022801"/>
    </source>
</evidence>
<dbReference type="GO" id="GO:0005524">
    <property type="term" value="F:ATP binding"/>
    <property type="evidence" value="ECO:0007669"/>
    <property type="project" value="InterPro"/>
</dbReference>
<sequence>MTNHHFWIAQEKGYFYPCHQTKPTGDWPLIQGQLEILASEGKVEEEPEGFLLPHVQAVDLDPEISEILELPDYFPYTITLRSHGSLGSPSFRYEVEYLRPDGTPFYGLVVRGSYVELSRETCYRFNRDQYDLLSLVEESNRESQKIQDRGKVSQYNTLQLARIKERAEKIHATLDRFMERQKVVTADKLSVRLEKNPDGSFSVLPVLLRRDGDSYTRIEADSLDQGFRSNPYNTRKIYGPDKTQYVFTPEQAEGIRQMRQCQRLSPEAARQVAEHPREVFGSEAFDFDLGVYGDRVVSIGEFLAPDLPFSLSSGRKWLPPEGTVEEDGREGSAHKTETFHLKEKDYPELFLKVSDALDRGEKWIVLGSQEVELTPEFLDYVDQLKAKAAEKQTDQVQGPENTGEKKKDASLQIQENFLSQEYHSRKAKREKQLGGNRLGSFLGKGLKEGIRPMPHQQVGMEQLAACWESGCHGVLLADDMGLGKTLQAFGFLSALKKAYGSRDMASVLIVAPVSLLQNWMEEYRKFVAEGVFDSIVPMYGSELKKHWARNPDGSRCYFRPPDPNLKEVSMLDFQDRERQIDYSQNHLILTTYETLRELQLSFGRVAWSVMILDEAQKIKNPATRTSVAARAMNCDFGLALTGTPVENSWTDLWTIMDFVEPGKLESLKDFNSHYQHQLQNLENKGGRLKELGDQLRKNLDPCFIRRLKEDVNLGLPAKEILRFKDPMPEEQRKLYGEVVREAQAGQGEKSITMLQAIARLRDISLCPSLGAGNGKRYSLGDPDCFFGSSARLMRTRTILDGVRTKGEKALIFVESRKIQLLLRTFLEQVYGIQVQPPINGTTQAVARQKMVNQFNQASGFQVLLLSPEAAGVGLNITGANHVIHLSRCWNPAKEDQATDRAYRIGQKKAVTVYLPMAVDTDFPEEASFDLNLDALLQYKRDLSRSALYPTEASEENALAMLKRIEEAAG</sequence>
<dbReference type="Pfam" id="PF00271">
    <property type="entry name" value="Helicase_C"/>
    <property type="match status" value="1"/>
</dbReference>
<dbReference type="SMART" id="SM00490">
    <property type="entry name" value="HELICc"/>
    <property type="match status" value="1"/>
</dbReference>
<proteinExistence type="predicted"/>
<dbReference type="InterPro" id="IPR050496">
    <property type="entry name" value="SNF2_RAD54_helicase_repair"/>
</dbReference>
<dbReference type="CDD" id="cd17919">
    <property type="entry name" value="DEXHc_Snf"/>
    <property type="match status" value="1"/>
</dbReference>
<dbReference type="eggNOG" id="COG0553">
    <property type="taxonomic scope" value="Bacteria"/>
</dbReference>